<evidence type="ECO:0000313" key="1">
    <source>
        <dbReference type="EMBL" id="GFR78655.1"/>
    </source>
</evidence>
<comment type="caution">
    <text evidence="1">The sequence shown here is derived from an EMBL/GenBank/DDBJ whole genome shotgun (WGS) entry which is preliminary data.</text>
</comment>
<protein>
    <submittedName>
        <fullName evidence="1">Uncharacterized protein</fullName>
    </submittedName>
</protein>
<reference evidence="1 2" key="1">
    <citation type="journal article" date="2021" name="Elife">
        <title>Chloroplast acquisition without the gene transfer in kleptoplastic sea slugs, Plakobranchus ocellatus.</title>
        <authorList>
            <person name="Maeda T."/>
            <person name="Takahashi S."/>
            <person name="Yoshida T."/>
            <person name="Shimamura S."/>
            <person name="Takaki Y."/>
            <person name="Nagai Y."/>
            <person name="Toyoda A."/>
            <person name="Suzuki Y."/>
            <person name="Arimoto A."/>
            <person name="Ishii H."/>
            <person name="Satoh N."/>
            <person name="Nishiyama T."/>
            <person name="Hasebe M."/>
            <person name="Maruyama T."/>
            <person name="Minagawa J."/>
            <person name="Obokata J."/>
            <person name="Shigenobu S."/>
        </authorList>
    </citation>
    <scope>NUCLEOTIDE SEQUENCE [LARGE SCALE GENOMIC DNA]</scope>
</reference>
<sequence length="99" mass="11187">MIRLPSNGWRDLYAPRIYDQQIGGWVSSNNNLYRVRHKYPSYPLQAVRVDPKLFLLRLSSNGCLSNVTARRLGFLFTGRKRSSNDASVVIANIAIGSSM</sequence>
<dbReference type="EMBL" id="BMAT01004709">
    <property type="protein sequence ID" value="GFR78655.1"/>
    <property type="molecule type" value="Genomic_DNA"/>
</dbReference>
<evidence type="ECO:0000313" key="2">
    <source>
        <dbReference type="Proteomes" id="UP000762676"/>
    </source>
</evidence>
<dbReference type="AlphaFoldDB" id="A0AAV4G106"/>
<name>A0AAV4G106_9GAST</name>
<gene>
    <name evidence="1" type="ORF">ElyMa_002268000</name>
</gene>
<organism evidence="1 2">
    <name type="scientific">Elysia marginata</name>
    <dbReference type="NCBI Taxonomy" id="1093978"/>
    <lineage>
        <taxon>Eukaryota</taxon>
        <taxon>Metazoa</taxon>
        <taxon>Spiralia</taxon>
        <taxon>Lophotrochozoa</taxon>
        <taxon>Mollusca</taxon>
        <taxon>Gastropoda</taxon>
        <taxon>Heterobranchia</taxon>
        <taxon>Euthyneura</taxon>
        <taxon>Panpulmonata</taxon>
        <taxon>Sacoglossa</taxon>
        <taxon>Placobranchoidea</taxon>
        <taxon>Plakobranchidae</taxon>
        <taxon>Elysia</taxon>
    </lineage>
</organism>
<proteinExistence type="predicted"/>
<keyword evidence="2" id="KW-1185">Reference proteome</keyword>
<dbReference type="Proteomes" id="UP000762676">
    <property type="component" value="Unassembled WGS sequence"/>
</dbReference>
<accession>A0AAV4G106</accession>